<comment type="caution">
    <text evidence="1">The sequence shown here is derived from an EMBL/GenBank/DDBJ whole genome shotgun (WGS) entry which is preliminary data.</text>
</comment>
<dbReference type="PATRIC" id="fig|1244083.3.peg.1931"/>
<organism evidence="1 2">
    <name type="scientific">Campylobacter showae CSUNSWCD</name>
    <dbReference type="NCBI Taxonomy" id="1244083"/>
    <lineage>
        <taxon>Bacteria</taxon>
        <taxon>Pseudomonadati</taxon>
        <taxon>Campylobacterota</taxon>
        <taxon>Epsilonproteobacteria</taxon>
        <taxon>Campylobacterales</taxon>
        <taxon>Campylobacteraceae</taxon>
        <taxon>Campylobacter</taxon>
    </lineage>
</organism>
<evidence type="ECO:0000313" key="1">
    <source>
        <dbReference type="EMBL" id="EKU10613.1"/>
    </source>
</evidence>
<dbReference type="AlphaFoldDB" id="M5IQK2"/>
<protein>
    <submittedName>
        <fullName evidence="1">Internalin, putative</fullName>
    </submittedName>
</protein>
<dbReference type="Proteomes" id="UP000011939">
    <property type="component" value="Unassembled WGS sequence"/>
</dbReference>
<gene>
    <name evidence="1" type="ORF">CSUNSWCD_687</name>
</gene>
<reference evidence="1 2" key="1">
    <citation type="journal article" date="2013" name="Genome Announc.">
        <title>Genome Sequence of Campylobacter showae UNSWCD, Isolated from a Patient with Crohn's Disease.</title>
        <authorList>
            <person name="Tay A.P."/>
            <person name="Kaakoush N.O."/>
            <person name="Deshpande N.P."/>
            <person name="Chen Z."/>
            <person name="Mitchell H."/>
            <person name="Wilkins M.R."/>
        </authorList>
    </citation>
    <scope>NUCLEOTIDE SEQUENCE [LARGE SCALE GENOMIC DNA]</scope>
    <source>
        <strain evidence="1 2">CSUNSWCD</strain>
    </source>
</reference>
<proteinExistence type="predicted"/>
<name>M5IQK2_9BACT</name>
<accession>M5IQK2</accession>
<dbReference type="eggNOG" id="COG1361">
    <property type="taxonomic scope" value="Bacteria"/>
</dbReference>
<dbReference type="EMBL" id="AMZQ01000011">
    <property type="protein sequence ID" value="EKU10613.1"/>
    <property type="molecule type" value="Genomic_DNA"/>
</dbReference>
<evidence type="ECO:0000313" key="2">
    <source>
        <dbReference type="Proteomes" id="UP000011939"/>
    </source>
</evidence>
<sequence>MVSHGRERGIDNKQTPDFKKLPIYTIVSGEKSEAKTIYGDVEIIGASILKMKNGGYNFEPTPWQTSISEVVYENEDFGYTTNSAKATFNFSDIKDRNGGSIDNEITGKKIVFARLFWAGRIVGRSQYQMTRDGYFNIIKDFNKIRFKTPKGIYDLTALEENTYWDGSYSSHDRSFSFQYQASVDVTQLVKDSLGNTAASRTFSAGDIKTTVEKPILAVINVDGSFRNVYTPRYGGWALAIVYDFGPSSVQRIKPKGVNIYEGISVLTPINRSLGLERSATVKFDGFFTPLNGNIVSSFTALSFGAAKEISAEKIEIREDSTKPFKSVDDGGLNKAGEQFNSTISRFGKHLNSSKKYNASMDLDTYDITDKLGNGQSKAEVRLTAQIKGNSGDEATLGMVAFSTDAYIPEVCYVEELFVSSNNGTSFAEVSTDPGAKTVVSKGSILRSKLKVTNEGNEDAHFIEVSALIDEKSAKYKENTTYVNPYTTNSSFTIGTLQTDNSPTGLQSVLPLDKGIAFNIGQGATRSQGGTIKKNDNAYIQYDMTLNKEFKLVNYEVKFKNDLLKLKYGGVLNPCQGNKKYYLAIMDPGKYKVVNEKFAKKGDNENLFTQIAGKPFDINIAFLSNSLTAGQTPTGPSETQKVRLDVVTSCDATGVSVLNGPKPAVELDENLGIVKVQGLLINNAYSKLFFNISVFDKEKNAWESQCGYSDVFAVRPEKFVAQNNGSIVTTSEGSPLLLVGGTPYTNVGMAAVYGTNNIADGYAQTLITDMSQSDDKDKKQIVRFTPILSTTCENALPATVVSNLKNINAKAVFSQGKGVLNSNSSTNFSYPDIGLTKLYIKDASFTSVDSVEDDCVKHSDAITKDANGKVGCDIKGEMFLSFAPDSIAISNLVVSNFSNDMTYLSNDRAMSSAATFDIQARLGDSASSVAKLYTKSCYAQNVNFKMDIDQIIPGYTDNNGETTNSATTNTAVLARNLASVRNEVVFFDNNAGTNATKVTPSTANDGKYRVLANAFADSDATAKVSIRFNFARATNLAKNPFTVSSDVFTFSNISSTASPTMASATGATYVKPAGTKITNTTFYYGQVYAPTYTGPATGFNADIYYGIYCNGCSTTKYPLIATNNALPQANHWFKNTAHNNVIQGTHGVFTNAATTTVAATNAIVNGVESVRLSSTIAGADIVLMNGSSWLIFDPSNAAATANRFIVNFTSNNSSWGGRALNEKGNDVGVGNVVGADGQGKLNNIVNKPSKRLEW</sequence>
<dbReference type="STRING" id="1244083.CSUNSWCD_687"/>